<dbReference type="Proteomes" id="UP000234855">
    <property type="component" value="Unassembled WGS sequence"/>
</dbReference>
<name>A0A2N5IQ37_9BIFI</name>
<reference evidence="2 3" key="1">
    <citation type="submission" date="2017-07" db="EMBL/GenBank/DDBJ databases">
        <title>Bifidobacterium novel species.</title>
        <authorList>
            <person name="Lugli G.A."/>
            <person name="Milani C."/>
            <person name="Duranti S."/>
            <person name="Mangifesta M."/>
        </authorList>
    </citation>
    <scope>NUCLEOTIDE SEQUENCE [LARGE SCALE GENOMIC DNA]</scope>
    <source>
        <strain evidence="2 3">45</strain>
    </source>
</reference>
<organism evidence="2 3">
    <name type="scientific">Bifidobacterium imperatoris</name>
    <dbReference type="NCBI Taxonomy" id="2020965"/>
    <lineage>
        <taxon>Bacteria</taxon>
        <taxon>Bacillati</taxon>
        <taxon>Actinomycetota</taxon>
        <taxon>Actinomycetes</taxon>
        <taxon>Bifidobacteriales</taxon>
        <taxon>Bifidobacteriaceae</taxon>
        <taxon>Bifidobacterium</taxon>
    </lineage>
</organism>
<feature type="region of interest" description="Disordered" evidence="1">
    <location>
        <begin position="109"/>
        <end position="130"/>
    </location>
</feature>
<dbReference type="EMBL" id="NMWV01000028">
    <property type="protein sequence ID" value="PLS24078.1"/>
    <property type="molecule type" value="Genomic_DNA"/>
</dbReference>
<protein>
    <submittedName>
        <fullName evidence="2">Uncharacterized protein</fullName>
    </submittedName>
</protein>
<accession>A0A2N5IQ37</accession>
<proteinExistence type="predicted"/>
<evidence type="ECO:0000313" key="3">
    <source>
        <dbReference type="Proteomes" id="UP000234855"/>
    </source>
</evidence>
<gene>
    <name evidence="2" type="ORF">Tam1G_1862</name>
</gene>
<dbReference type="AlphaFoldDB" id="A0A2N5IQ37"/>
<comment type="caution">
    <text evidence="2">The sequence shown here is derived from an EMBL/GenBank/DDBJ whole genome shotgun (WGS) entry which is preliminary data.</text>
</comment>
<evidence type="ECO:0000256" key="1">
    <source>
        <dbReference type="SAM" id="MobiDB-lite"/>
    </source>
</evidence>
<dbReference type="RefSeq" id="WP_242689656.1">
    <property type="nucleotide sequence ID" value="NZ_CP071591.1"/>
</dbReference>
<evidence type="ECO:0000313" key="2">
    <source>
        <dbReference type="EMBL" id="PLS24078.1"/>
    </source>
</evidence>
<sequence>MSRRGGELKPAWLRKTIPDMCPLIVTRCSCGQYIIQDRENLWESWDYGLVEGDDLTVAIILERPLTRIIWLPSVGYPLLRSVFRDAGIKPDGQYLAMHECGHARISLKPWKPPKRERQPGKPWGGRQPTEKEISEFKWIWTTPFSQLKKK</sequence>